<dbReference type="Pfam" id="PF00149">
    <property type="entry name" value="Metallophos"/>
    <property type="match status" value="3"/>
</dbReference>
<keyword evidence="1" id="KW-0732">Signal</keyword>
<evidence type="ECO:0000256" key="2">
    <source>
        <dbReference type="ARBA" id="ARBA00022737"/>
    </source>
</evidence>
<dbReference type="PANTHER" id="PTHR11575:SF24">
    <property type="entry name" value="5'-NUCLEOTIDASE"/>
    <property type="match status" value="1"/>
</dbReference>
<feature type="region of interest" description="Disordered" evidence="3">
    <location>
        <begin position="3463"/>
        <end position="3512"/>
    </location>
</feature>
<dbReference type="CDD" id="cd07409">
    <property type="entry name" value="MPP_CD73_N"/>
    <property type="match status" value="1"/>
</dbReference>
<dbReference type="GO" id="GO:0016788">
    <property type="term" value="F:hydrolase activity, acting on ester bonds"/>
    <property type="evidence" value="ECO:0007669"/>
    <property type="project" value="InterPro"/>
</dbReference>
<dbReference type="Pfam" id="PF02872">
    <property type="entry name" value="5_nucleotid_C"/>
    <property type="match status" value="2"/>
</dbReference>
<evidence type="ECO:0000259" key="5">
    <source>
        <dbReference type="PROSITE" id="PS51841"/>
    </source>
</evidence>
<dbReference type="PRINTS" id="PR01607">
    <property type="entry name" value="APYRASEFAMLY"/>
</dbReference>
<dbReference type="InterPro" id="IPR013783">
    <property type="entry name" value="Ig-like_fold"/>
</dbReference>
<evidence type="ECO:0000256" key="1">
    <source>
        <dbReference type="ARBA" id="ARBA00022729"/>
    </source>
</evidence>
<dbReference type="PROSITE" id="PS00785">
    <property type="entry name" value="5_NUCLEOTIDASE_1"/>
    <property type="match status" value="2"/>
</dbReference>
<feature type="region of interest" description="Disordered" evidence="3">
    <location>
        <begin position="1691"/>
        <end position="1738"/>
    </location>
</feature>
<dbReference type="GO" id="GO:0000166">
    <property type="term" value="F:nucleotide binding"/>
    <property type="evidence" value="ECO:0007669"/>
    <property type="project" value="InterPro"/>
</dbReference>
<dbReference type="InterPro" id="IPR028059">
    <property type="entry name" value="SWM_rpt"/>
</dbReference>
<feature type="compositionally biased region" description="Gly residues" evidence="3">
    <location>
        <begin position="1703"/>
        <end position="1717"/>
    </location>
</feature>
<dbReference type="Gene3D" id="3.60.21.10">
    <property type="match status" value="3"/>
</dbReference>
<dbReference type="InterPro" id="IPR014755">
    <property type="entry name" value="Cu-Rt/internalin_Ig-like"/>
</dbReference>
<dbReference type="SUPFAM" id="SSF55816">
    <property type="entry name" value="5'-nucleotidase (syn. UDP-sugar hydrolase), C-terminal domain"/>
    <property type="match status" value="2"/>
</dbReference>
<dbReference type="Pfam" id="PF13205">
    <property type="entry name" value="Big_5"/>
    <property type="match status" value="1"/>
</dbReference>
<feature type="domain" description="SLH" evidence="4">
    <location>
        <begin position="3834"/>
        <end position="3893"/>
    </location>
</feature>
<dbReference type="InterPro" id="IPR036907">
    <property type="entry name" value="5'-Nucleotdase_C_sf"/>
</dbReference>
<dbReference type="InterPro" id="IPR029052">
    <property type="entry name" value="Metallo-depent_PP-like"/>
</dbReference>
<evidence type="ECO:0000313" key="6">
    <source>
        <dbReference type="EMBL" id="MQL50951.1"/>
    </source>
</evidence>
<dbReference type="InterPro" id="IPR006146">
    <property type="entry name" value="5'-Nucleotdase_CS"/>
</dbReference>
<dbReference type="InterPro" id="IPR032812">
    <property type="entry name" value="SbsA_Ig"/>
</dbReference>
<dbReference type="GO" id="GO:0046872">
    <property type="term" value="F:metal ion binding"/>
    <property type="evidence" value="ECO:0007669"/>
    <property type="project" value="InterPro"/>
</dbReference>
<feature type="compositionally biased region" description="Polar residues" evidence="3">
    <location>
        <begin position="343"/>
        <end position="368"/>
    </location>
</feature>
<dbReference type="Gene3D" id="3.20.20.140">
    <property type="entry name" value="Metal-dependent hydrolases"/>
    <property type="match status" value="1"/>
</dbReference>
<dbReference type="SUPFAM" id="SSF89550">
    <property type="entry name" value="PHP domain-like"/>
    <property type="match status" value="1"/>
</dbReference>
<keyword evidence="7" id="KW-1185">Reference proteome</keyword>
<dbReference type="InterPro" id="IPR006179">
    <property type="entry name" value="5_nucleotidase/apyrase"/>
</dbReference>
<dbReference type="EMBL" id="WHYR01000002">
    <property type="protein sequence ID" value="MQL50951.1"/>
    <property type="molecule type" value="Genomic_DNA"/>
</dbReference>
<dbReference type="PANTHER" id="PTHR11575">
    <property type="entry name" value="5'-NUCLEOTIDASE-RELATED"/>
    <property type="match status" value="1"/>
</dbReference>
<evidence type="ECO:0008006" key="8">
    <source>
        <dbReference type="Google" id="ProtNLM"/>
    </source>
</evidence>
<dbReference type="PROSITE" id="PS00786">
    <property type="entry name" value="5_NUCLEOTIDASE_2"/>
    <property type="match status" value="2"/>
</dbReference>
<dbReference type="Pfam" id="PF00932">
    <property type="entry name" value="LTD"/>
    <property type="match status" value="1"/>
</dbReference>
<feature type="domain" description="LTD" evidence="5">
    <location>
        <begin position="34"/>
        <end position="177"/>
    </location>
</feature>
<dbReference type="OrthoDB" id="9800780at2"/>
<proteinExistence type="predicted"/>
<sequence>MVRVRKGHSRLNALVAVLLALIMVAGILPIGPMGAGKAEAAETGQVIINEFGQGTSGNSFEWVELVVVGSGPGSTVDMRGWDLGDNSPGDLSFTNDDKWSAVPAGTIIVIYNNVTGKIPNFPADDLDFGNGDFNAVIPHNNSTLFSGNWGSLNNSGGDAVVLRDAADRVVDGISYGSDTTQTPQLSLVGSTKAARYNGGDAAGVNTAGNWSIIDDGANPATTPGAGNNDANTSWINSLRSSGGGGDTKPPALISATVNGDQLVLNYNEALDTASVPSAVYFTVKVNGQPQAAPTNVSISGTQVTLTLTAAVNADNVVTVSYAVPAEKPLQDVAGNDAPPFSDQAVTNDTVAGGSDTTPPEKQSLSPAENATGVALNAEVSITFNESIFAGSNAGSVTIKDASNQSVSGVTYAVSGAKLIINHPDFAPGTKYTVTVPAGAVKDAAGNETTGDITWSFTTGDGSPAPGVTPINQVDAVDASGQPIRLNEDNITIEGIALVGKGVLDAGRTIYVQDETGGIAIYAAGGLPDVAQGDRVRVTGKVAFYKGLTELSPGSNPNYLTIVSNGNALPPARDTALSKLAAFDTAEPLEGTLVRVEAKVSSIPSSPDSGGGYNVKITDANGGNEIILRVMTTTGIDPASALQVGKTCIITGIVGQYDSTSPYTSGYQIFPRAATDIVEKQAVADDAPVVYNAHPANMAFTYNRKPVISASFEKGGADIDPLSVKIYLDNQDVTVNAAVYFDAVTQRGTVTYTPAQNLAFGEHDVKVSVTDAAYKTKEYAWYFVVDDGVATPHFYFGVPHSHTSFSDGQGTPADAYRHAFEKGLDFLVVTDHSNWLEGDQYLESTREFLAQPGSEWTRTNEMAEEFNRQHPGKFLALRGFEMTSGDWGHINVHNTDKYVEAKKTMTALSEFYQWLEKQPNAVAEFNHPNWPSDSFNNLAYVPEVDRIVNLIEVGNGSPPYSYTRAEEWYYRALDNGWHVGAVNAQDNHSWNWGDPDNLTVVVADQLTKDEFIEALRERRVYSTETRTLELTVKANGYWMGSVLDPQDLPDGRLNFAITASDDAQPIDKLELVTNGGKVIASQPGSGQASVTWNPSVTPGSGSHWYVVKVYHKTGKLGFSSPIFVAGGENDVKLVELKINPEPTLPGYATKLTAAVSNMGVRPVDNLEVKFYHDSVSDGNLIGSGSIAHLAAGGKQDVEVTWRPAAAGQTRIYAVLTPIPGVTTVTELSKAVKVVSSNSKKVLIDQGHGNAEVPGTHNNLMELLRRYGYEASFNTQPITADLLNGVDVLILNTPTDYSKNLTEAEMDAVAAWVKNGGSLLLASKSNYQFAGTAGNNYNDGCTMLNPLLARLGSGIRFNNDNVYEPNSSKNYSGGMKWSVYARTIPPAPGGLNANLEAIRYFSGCSLVDENLQALTNDPASGLEVLVAGNKTSYNFNVQPGYYTYNSAIGDENDPSQTAGPNGDQIPLIAKENIGSGRLVVAGRYFYSDYEIVNDVSNTAFTLRLIDWLAHNNRTRTIADVRQNAKPGEIVTVQGVVTAPTSNFFDALYIQDATGGICLYGTQGRELPVGTVVIATGGVQYFEGELELAYENAEMEVLYVGPGTPVQPLKLSTRDVMLPQYTGMLVQTGGTITEVNEPAQYFKIDDGSGAAYIHVDGYLGVDMSRLKAGEQYTVTGIASVGAAGPRVRVRFPGDVAAGYTPPYTPPGGGGGTEPPGGGGQPANNPPVLARPMDDRTATAGGPAITVDLSSVFSDPEGDALTYNASSSNPTVATAAVAGSGLQVTPVAAGTATITVTVSDGRGGSVSTTFKVTVEGGGGGGGGTELPPGAVNPVDERTLDEAIGNAGSKGAVTIEVSAGNQGVALTADQLQRIISAVNEETPVQVASEQVTVQLPAALLQDALHRVAGAALVEIHTPVVDDTTARDLAGKAKNKDRYALAGRMVDLVLQAVKEDGTKQLVSGFQSKVRLSLPVPPEKWPLAEADRLSIAYYNETAQLWETKPSTYDSVNHMMVAELDHFSKYALLEVTGSESGGQWHLTILHTNDTHAHLDDIARRATVIQQERAKAANSLLLDAGDVFSGTLYFTRYQGLADLDLMNMLGYQAMALGNHEFDKGPATLAEFVRQAHFPLLNANFDFHADPYLSGYAHTQTGDASVGQSVYGGIWPAVIEQVGQEKVGIFGLTTEDTAEISSPGKDIQINDAFAAARNEVAALEAQGVNKIIALTHLGWDRDRQLAREVEGIDVIVGGHSHTLPAPSDYPTVVTDDLYHTPTLVVQAGEYGSYLGKLNVSFDANGLPVAWSGDEIKVNAKDASGNYIYPEDPQVKAKLDEYAGSLEEYRKTVVGHTTVDLVGGNPAARTGETNLGDLIADSMLERARPAGATLAIQNGGGIRTSIPAGDITLGQVLEVMPFGNTLTVLELTGQQVVDALENGVSQVEQKAGRFPQVAGMKFTWDPQKPAGQRIVKVEVKTANGYQPIDRNARYLVATNNFMAGGGDGYTVFTQASKVIPMGDVDYEVFKDYLQKHSPVSPQVEGRITQGKAQGGSVKIAVFSDPHYFAPELLVKPSKPFDDYVAQDRKLIAESAAIARAAVDAIKASDVQVVLIPGDLTKDGELLSHQQFAGLLEELKQAGKKVYVIDGNHDVNNPNAVKYEGDKTTPVDNVSPETFQSIYRDFGYGEAIARDPDSLSYVVEPMPGLRIIAMDSALYNPHQTAGAFDDKRLNWIKQQISEAVAQGKTVLGMMHHGLINHFSMQSQFFPEYIVHDADHVASELLASGLQVVFTGHFHAQDIVQKQFGDKTLYDIETGSLVTYPSPYRIVEITPDHKLNIATHKIQSINYDTGGKDFTTYARDYLVQGLNGLVPQFVAGILIKQGVPQEQALQQANEKLSTPVAANLTAKDLLVNALVSHYQGDETIDPQLMPVIQGMAGSTDSLTKMIGQVLLSLGRDPGPADNDGEIDLTAAPVTWNLTILHTNDTHAHLDDDRALVARRAMAIKQIRSEAPNSLLLDAGDVFSGTLYFTQYQGQADLECMNMLGYDAMGLGNHEFDKGPQGLATFITGNYADGYKEATRFPLVNANFDFSAEPALKDLARTSVGEEVYGTSLGGSIYPAVILDVNGEKVGIFGVTTEDTAEISSPGPNIKINDALVAADSAVKTLTSKGINKIIAISHLGWDKDIQLAQQVEGIDVVVGGHSHTKPDQYPTVVTDSQYHTPTLVVQAGEYGRYLGRLDVSFDKTGLVTNYGGGLLDITAKDARGNYTYAVDQAVYDRLMSYKTPLETFKNTVVGSTQVALDGERNNVRTRETNLGNLIADAMLEKGARAGAVMAIINGGGIRASIDRGDITLGEVLTVMPFGNTLTVLELTGQQVVDALENGVSQVEQKAGRFPQVAGMKFTWDPQKPAGQRIVKVEVKTANGYQPIDRSAKYLVATNNFMATGGDGYTVFKEASRVYDMGFVDYEVFKEYLQKHSPVNPQAEGRITEGKAPAPPGGGGGDDGGGSSSGGGSLSTGAPSGATTPVSDSVIDSAVKQAAKTGKITLEAARDKGAVALKMEQVNRLVKEARPVEVKIGDVQLVVPADVVKAAAALAAGVTRVEVQAKPVTGDTASSIVREAKNAGQFKLASDMVELALAAYTKDGKKQTLTTFSAPVKIVLPVPADKRAQAASLVIGRYNEAEKAWETLPTTYDEKSGTAITETSHFSKYALLEKVVQPAVKTFADIQGHWAQKDIELMAEKDVVHGVAPGKFAPDARVTRAEFAAMLVNALGVTESSDIPFKDVPDNAWYHQSVAKACAAGLVKGVSSTAFAPQAQITRQEMAAMMVRALAKLGRSAEVGAGEAVQILARFNDRQEIASWAANALAAAVKAGVVSGRGDNLAAPTANATRAEAVVMLKRVLQTAGKL</sequence>
<keyword evidence="2" id="KW-0677">Repeat</keyword>
<dbReference type="NCBIfam" id="NF038032">
    <property type="entry name" value="CehA_McbA_metalo"/>
    <property type="match status" value="1"/>
</dbReference>
<name>A0A6N7ILX8_9FIRM</name>
<dbReference type="InterPro" id="IPR008334">
    <property type="entry name" value="5'-Nucleotdase_C"/>
</dbReference>
<dbReference type="SUPFAM" id="SSF52317">
    <property type="entry name" value="Class I glutamine amidotransferase-like"/>
    <property type="match status" value="1"/>
</dbReference>
<dbReference type="NCBIfam" id="TIGR02059">
    <property type="entry name" value="swm_rep_I"/>
    <property type="match status" value="1"/>
</dbReference>
<feature type="domain" description="SLH" evidence="4">
    <location>
        <begin position="3704"/>
        <end position="3767"/>
    </location>
</feature>
<dbReference type="Proteomes" id="UP000441717">
    <property type="component" value="Unassembled WGS sequence"/>
</dbReference>
<protein>
    <recommendedName>
        <fullName evidence="8">CehA/McbA family metallohydrolase</fullName>
    </recommendedName>
</protein>
<reference evidence="6 7" key="1">
    <citation type="submission" date="2019-10" db="EMBL/GenBank/DDBJ databases">
        <title>Comparative genomics of sulfur disproportionating microorganisms.</title>
        <authorList>
            <person name="Ward L.M."/>
            <person name="Bertran E."/>
            <person name="Johnston D."/>
        </authorList>
    </citation>
    <scope>NUCLEOTIDE SEQUENCE [LARGE SCALE GENOMIC DNA]</scope>
    <source>
        <strain evidence="6 7">DSM 14055</strain>
    </source>
</reference>
<feature type="domain" description="SLH" evidence="4">
    <location>
        <begin position="3768"/>
        <end position="3826"/>
    </location>
</feature>
<dbReference type="InterPro" id="IPR004843">
    <property type="entry name" value="Calcineurin-like_PHP"/>
</dbReference>
<dbReference type="InterPro" id="IPR011801">
    <property type="entry name" value="Swm_rep_I_cyn"/>
</dbReference>
<dbReference type="GO" id="GO:0009166">
    <property type="term" value="P:nucleotide catabolic process"/>
    <property type="evidence" value="ECO:0007669"/>
    <property type="project" value="InterPro"/>
</dbReference>
<comment type="caution">
    <text evidence="6">The sequence shown here is derived from an EMBL/GenBank/DDBJ whole genome shotgun (WGS) entry which is preliminary data.</text>
</comment>
<organism evidence="6 7">
    <name type="scientific">Desulfofundulus thermobenzoicus</name>
    <dbReference type="NCBI Taxonomy" id="29376"/>
    <lineage>
        <taxon>Bacteria</taxon>
        <taxon>Bacillati</taxon>
        <taxon>Bacillota</taxon>
        <taxon>Clostridia</taxon>
        <taxon>Eubacteriales</taxon>
        <taxon>Peptococcaceae</taxon>
        <taxon>Desulfofundulus</taxon>
    </lineage>
</organism>
<dbReference type="Pfam" id="PF07705">
    <property type="entry name" value="CARDB"/>
    <property type="match status" value="1"/>
</dbReference>
<dbReference type="InterPro" id="IPR016195">
    <property type="entry name" value="Pol/histidinol_Pase-like"/>
</dbReference>
<dbReference type="SMART" id="SM00481">
    <property type="entry name" value="POLIIIAc"/>
    <property type="match status" value="1"/>
</dbReference>
<dbReference type="SUPFAM" id="SSF56300">
    <property type="entry name" value="Metallo-dependent phosphatases"/>
    <property type="match status" value="3"/>
</dbReference>
<dbReference type="Pfam" id="PF00395">
    <property type="entry name" value="SLH"/>
    <property type="match status" value="3"/>
</dbReference>
<dbReference type="InterPro" id="IPR011635">
    <property type="entry name" value="CARDB"/>
</dbReference>
<dbReference type="InterPro" id="IPR003141">
    <property type="entry name" value="Pol/His_phosphatase_N"/>
</dbReference>
<dbReference type="Gene3D" id="2.60.40.1220">
    <property type="match status" value="2"/>
</dbReference>
<evidence type="ECO:0000259" key="4">
    <source>
        <dbReference type="PROSITE" id="PS51272"/>
    </source>
</evidence>
<dbReference type="CDD" id="cd04486">
    <property type="entry name" value="YhcR_OBF_like"/>
    <property type="match status" value="1"/>
</dbReference>
<dbReference type="Gene3D" id="3.90.780.10">
    <property type="entry name" value="5'-Nucleotidase, C-terminal domain"/>
    <property type="match status" value="2"/>
</dbReference>
<evidence type="ECO:0000313" key="7">
    <source>
        <dbReference type="Proteomes" id="UP000441717"/>
    </source>
</evidence>
<dbReference type="PROSITE" id="PS51272">
    <property type="entry name" value="SLH"/>
    <property type="match status" value="3"/>
</dbReference>
<dbReference type="InterPro" id="IPR001119">
    <property type="entry name" value="SLH_dom"/>
</dbReference>
<dbReference type="Pfam" id="PF13753">
    <property type="entry name" value="SWM_repeat"/>
    <property type="match status" value="1"/>
</dbReference>
<gene>
    <name evidence="6" type="ORF">GFC01_01420</name>
</gene>
<feature type="compositionally biased region" description="Polar residues" evidence="3">
    <location>
        <begin position="219"/>
        <end position="240"/>
    </location>
</feature>
<feature type="compositionally biased region" description="Gly residues" evidence="3">
    <location>
        <begin position="3483"/>
        <end position="3500"/>
    </location>
</feature>
<dbReference type="FunFam" id="3.90.780.10:FF:000015">
    <property type="entry name" value="Trifunctional nucleotide phosphoesterase protein YfkN"/>
    <property type="match status" value="2"/>
</dbReference>
<dbReference type="Gene3D" id="2.60.40.10">
    <property type="entry name" value="Immunoglobulins"/>
    <property type="match status" value="3"/>
</dbReference>
<dbReference type="PROSITE" id="PS51841">
    <property type="entry name" value="LTD"/>
    <property type="match status" value="1"/>
</dbReference>
<feature type="region of interest" description="Disordered" evidence="3">
    <location>
        <begin position="330"/>
        <end position="369"/>
    </location>
</feature>
<feature type="region of interest" description="Disordered" evidence="3">
    <location>
        <begin position="217"/>
        <end position="250"/>
    </location>
</feature>
<accession>A0A6N7ILX8</accession>
<dbReference type="Pfam" id="PF17963">
    <property type="entry name" value="Big_9"/>
    <property type="match status" value="1"/>
</dbReference>
<dbReference type="RefSeq" id="WP_152944855.1">
    <property type="nucleotide sequence ID" value="NZ_WHYR01000002.1"/>
</dbReference>
<evidence type="ECO:0000256" key="3">
    <source>
        <dbReference type="SAM" id="MobiDB-lite"/>
    </source>
</evidence>
<dbReference type="InterPro" id="IPR001322">
    <property type="entry name" value="Lamin_tail_dom"/>
</dbReference>
<dbReference type="InterPro" id="IPR029062">
    <property type="entry name" value="Class_I_gatase-like"/>
</dbReference>